<evidence type="ECO:0000313" key="2">
    <source>
        <dbReference type="EMBL" id="AFL72494.1"/>
    </source>
</evidence>
<name>I3Y676_THIV6</name>
<dbReference type="KEGG" id="tvi:Thivi_0425"/>
<dbReference type="STRING" id="765911.Thivi_0425"/>
<gene>
    <name evidence="2" type="ordered locus">Thivi_0425</name>
</gene>
<evidence type="ECO:0000313" key="3">
    <source>
        <dbReference type="Proteomes" id="UP000006062"/>
    </source>
</evidence>
<dbReference type="SUPFAM" id="SSF143011">
    <property type="entry name" value="RelE-like"/>
    <property type="match status" value="1"/>
</dbReference>
<sequence length="84" mass="10053">MHKTTARFWTCFYSLPEQVQQLARKNYELLKENPRHPSLRFKKFGKLWSARVGGNHRALAMEDEDGYVWVWIGTHEEYDRLING</sequence>
<dbReference type="InterPro" id="IPR056925">
    <property type="entry name" value="ParE-like"/>
</dbReference>
<dbReference type="InterPro" id="IPR035093">
    <property type="entry name" value="RelE/ParE_toxin_dom_sf"/>
</dbReference>
<dbReference type="Proteomes" id="UP000006062">
    <property type="component" value="Chromosome"/>
</dbReference>
<dbReference type="AlphaFoldDB" id="I3Y676"/>
<protein>
    <recommendedName>
        <fullName evidence="1">ParE-like toxin domain-containing protein</fullName>
    </recommendedName>
</protein>
<dbReference type="EMBL" id="CP003154">
    <property type="protein sequence ID" value="AFL72494.1"/>
    <property type="molecule type" value="Genomic_DNA"/>
</dbReference>
<dbReference type="OrthoDB" id="129742at2"/>
<accession>I3Y676</accession>
<organism evidence="2 3">
    <name type="scientific">Thiocystis violascens (strain ATCC 17096 / DSM 198 / 6111)</name>
    <name type="common">Chromatium violascens</name>
    <dbReference type="NCBI Taxonomy" id="765911"/>
    <lineage>
        <taxon>Bacteria</taxon>
        <taxon>Pseudomonadati</taxon>
        <taxon>Pseudomonadota</taxon>
        <taxon>Gammaproteobacteria</taxon>
        <taxon>Chromatiales</taxon>
        <taxon>Chromatiaceae</taxon>
        <taxon>Thiocystis</taxon>
    </lineage>
</organism>
<dbReference type="eggNOG" id="ENOG5032Z2Q">
    <property type="taxonomic scope" value="Bacteria"/>
</dbReference>
<feature type="domain" description="ParE-like toxin" evidence="1">
    <location>
        <begin position="18"/>
        <end position="79"/>
    </location>
</feature>
<evidence type="ECO:0000259" key="1">
    <source>
        <dbReference type="Pfam" id="PF24732"/>
    </source>
</evidence>
<reference evidence="2 3" key="1">
    <citation type="submission" date="2012-06" db="EMBL/GenBank/DDBJ databases">
        <title>Complete sequence of Thiocystis violascens DSM 198.</title>
        <authorList>
            <consortium name="US DOE Joint Genome Institute"/>
            <person name="Lucas S."/>
            <person name="Han J."/>
            <person name="Lapidus A."/>
            <person name="Cheng J.-F."/>
            <person name="Goodwin L."/>
            <person name="Pitluck S."/>
            <person name="Peters L."/>
            <person name="Ovchinnikova G."/>
            <person name="Teshima H."/>
            <person name="Detter J.C."/>
            <person name="Han C."/>
            <person name="Tapia R."/>
            <person name="Land M."/>
            <person name="Hauser L."/>
            <person name="Kyrpides N."/>
            <person name="Ivanova N."/>
            <person name="Pagani I."/>
            <person name="Vogl K."/>
            <person name="Liu Z."/>
            <person name="Frigaard N.-U."/>
            <person name="Bryant D."/>
            <person name="Woyke T."/>
        </authorList>
    </citation>
    <scope>NUCLEOTIDE SEQUENCE [LARGE SCALE GENOMIC DNA]</scope>
    <source>
        <strain evidence="3">ATCC 17096 / DSM 198 / 6111</strain>
    </source>
</reference>
<keyword evidence="3" id="KW-1185">Reference proteome</keyword>
<dbReference type="Pfam" id="PF24732">
    <property type="entry name" value="ParE_like"/>
    <property type="match status" value="1"/>
</dbReference>
<dbReference type="HOGENOM" id="CLU_161929_3_0_6"/>
<proteinExistence type="predicted"/>